<reference evidence="7" key="1">
    <citation type="submission" date="2022-11" db="UniProtKB">
        <authorList>
            <consortium name="WormBaseParasite"/>
        </authorList>
    </citation>
    <scope>IDENTIFICATION</scope>
</reference>
<dbReference type="GO" id="GO:0000981">
    <property type="term" value="F:DNA-binding transcription factor activity, RNA polymerase II-specific"/>
    <property type="evidence" value="ECO:0007669"/>
    <property type="project" value="TreeGrafter"/>
</dbReference>
<dbReference type="Gene3D" id="2.60.40.720">
    <property type="match status" value="1"/>
</dbReference>
<dbReference type="SUPFAM" id="SSF49417">
    <property type="entry name" value="p53-like transcription factors"/>
    <property type="match status" value="1"/>
</dbReference>
<comment type="subcellular location">
    <subcellularLocation>
        <location evidence="1">Nucleus</location>
    </subcellularLocation>
</comment>
<organism evidence="6 7">
    <name type="scientific">Meloidogyne incognita</name>
    <name type="common">Southern root-knot nematode worm</name>
    <name type="synonym">Oxyuris incognita</name>
    <dbReference type="NCBI Taxonomy" id="6306"/>
    <lineage>
        <taxon>Eukaryota</taxon>
        <taxon>Metazoa</taxon>
        <taxon>Ecdysozoa</taxon>
        <taxon>Nematoda</taxon>
        <taxon>Chromadorea</taxon>
        <taxon>Rhabditida</taxon>
        <taxon>Tylenchina</taxon>
        <taxon>Tylenchomorpha</taxon>
        <taxon>Tylenchoidea</taxon>
        <taxon>Meloidogynidae</taxon>
        <taxon>Meloidogyninae</taxon>
        <taxon>Meloidogyne</taxon>
        <taxon>Meloidogyne incognita group</taxon>
    </lineage>
</organism>
<feature type="domain" description="Runt" evidence="5">
    <location>
        <begin position="19"/>
        <end position="128"/>
    </location>
</feature>
<dbReference type="GO" id="GO:0000978">
    <property type="term" value="F:RNA polymerase II cis-regulatory region sequence-specific DNA binding"/>
    <property type="evidence" value="ECO:0007669"/>
    <property type="project" value="TreeGrafter"/>
</dbReference>
<dbReference type="Proteomes" id="UP000887563">
    <property type="component" value="Unplaced"/>
</dbReference>
<evidence type="ECO:0000259" key="5">
    <source>
        <dbReference type="PROSITE" id="PS51062"/>
    </source>
</evidence>
<dbReference type="InterPro" id="IPR012346">
    <property type="entry name" value="p53/RUNT-type_TF_DNA-bd_sf"/>
</dbReference>
<dbReference type="WBParaSite" id="Minc3s00119g05147">
    <property type="protein sequence ID" value="Minc3s00119g05147"/>
    <property type="gene ID" value="Minc3s00119g05147"/>
</dbReference>
<protein>
    <submittedName>
        <fullName evidence="7">Runt domain-containing protein</fullName>
    </submittedName>
</protein>
<sequence length="128" mass="14297">MNAEKGFIEDMESVFDNVEEALRRISGQCRLQRTCHSDIFCSRLPAHWRSNKSLPTPFVILALCPVPDGKVCVSAGNDENFCADVKNNTAEFTGQMARFSDLRFVGKSGRGKNFNLSITIFTIPYTQA</sequence>
<evidence type="ECO:0000313" key="7">
    <source>
        <dbReference type="WBParaSite" id="Minc3s00119g05147"/>
    </source>
</evidence>
<dbReference type="InterPro" id="IPR000040">
    <property type="entry name" value="AML1_Runt"/>
</dbReference>
<dbReference type="AlphaFoldDB" id="A0A914KU95"/>
<keyword evidence="6" id="KW-1185">Reference proteome</keyword>
<dbReference type="InterPro" id="IPR013524">
    <property type="entry name" value="Runt_dom"/>
</dbReference>
<evidence type="ECO:0000256" key="1">
    <source>
        <dbReference type="ARBA" id="ARBA00004123"/>
    </source>
</evidence>
<keyword evidence="4" id="KW-0539">Nucleus</keyword>
<evidence type="ECO:0000256" key="2">
    <source>
        <dbReference type="ARBA" id="ARBA00023015"/>
    </source>
</evidence>
<dbReference type="PROSITE" id="PS51062">
    <property type="entry name" value="RUNT"/>
    <property type="match status" value="1"/>
</dbReference>
<accession>A0A914KU95</accession>
<keyword evidence="2" id="KW-0805">Transcription regulation</keyword>
<name>A0A914KU95_MELIC</name>
<dbReference type="PANTHER" id="PTHR11950:SF31">
    <property type="entry name" value="SEGMENTATION PROTEIN RUNT"/>
    <property type="match status" value="1"/>
</dbReference>
<dbReference type="GO" id="GO:0005524">
    <property type="term" value="F:ATP binding"/>
    <property type="evidence" value="ECO:0007669"/>
    <property type="project" value="InterPro"/>
</dbReference>
<proteinExistence type="predicted"/>
<dbReference type="PANTHER" id="PTHR11950">
    <property type="entry name" value="RUNT RELATED"/>
    <property type="match status" value="1"/>
</dbReference>
<dbReference type="Pfam" id="PF00853">
    <property type="entry name" value="Runt"/>
    <property type="match status" value="1"/>
</dbReference>
<dbReference type="InterPro" id="IPR008967">
    <property type="entry name" value="p53-like_TF_DNA-bd_sf"/>
</dbReference>
<evidence type="ECO:0000256" key="4">
    <source>
        <dbReference type="ARBA" id="ARBA00023242"/>
    </source>
</evidence>
<evidence type="ECO:0000313" key="6">
    <source>
        <dbReference type="Proteomes" id="UP000887563"/>
    </source>
</evidence>
<evidence type="ECO:0000256" key="3">
    <source>
        <dbReference type="ARBA" id="ARBA00023163"/>
    </source>
</evidence>
<dbReference type="PRINTS" id="PR00967">
    <property type="entry name" value="ONCOGENEAML1"/>
</dbReference>
<dbReference type="GO" id="GO:0005634">
    <property type="term" value="C:nucleus"/>
    <property type="evidence" value="ECO:0007669"/>
    <property type="project" value="UniProtKB-SubCell"/>
</dbReference>
<keyword evidence="3" id="KW-0804">Transcription</keyword>